<dbReference type="Proteomes" id="UP000032141">
    <property type="component" value="Chromosome C9"/>
</dbReference>
<dbReference type="eggNOG" id="ENOG502QVCB">
    <property type="taxonomic scope" value="Eukaryota"/>
</dbReference>
<dbReference type="GO" id="GO:0009977">
    <property type="term" value="F:proton motive force dependent protein transmembrane transporter activity"/>
    <property type="evidence" value="ECO:0007669"/>
    <property type="project" value="TreeGrafter"/>
</dbReference>
<evidence type="ECO:0000256" key="1">
    <source>
        <dbReference type="ARBA" id="ARBA00004141"/>
    </source>
</evidence>
<proteinExistence type="predicted"/>
<dbReference type="PANTHER" id="PTHR30371">
    <property type="entry name" value="SEC-INDEPENDENT PROTEIN TRANSLOCASE PROTEIN TATC"/>
    <property type="match status" value="1"/>
</dbReference>
<protein>
    <submittedName>
        <fullName evidence="5">Uncharacterized protein</fullName>
    </submittedName>
</protein>
<keyword evidence="2" id="KW-0812">Transmembrane</keyword>
<dbReference type="GO" id="GO:0033281">
    <property type="term" value="C:TAT protein transport complex"/>
    <property type="evidence" value="ECO:0007669"/>
    <property type="project" value="TreeGrafter"/>
</dbReference>
<dbReference type="GO" id="GO:0043953">
    <property type="term" value="P:protein transport by the Tat complex"/>
    <property type="evidence" value="ECO:0007669"/>
    <property type="project" value="TreeGrafter"/>
</dbReference>
<dbReference type="PANTHER" id="PTHR30371:SF8">
    <property type="entry name" value="BNAA09G18470D PROTEIN"/>
    <property type="match status" value="1"/>
</dbReference>
<reference evidence="5" key="2">
    <citation type="submission" date="2015-03" db="UniProtKB">
        <authorList>
            <consortium name="EnsemblPlants"/>
        </authorList>
    </citation>
    <scope>IDENTIFICATION</scope>
</reference>
<dbReference type="Pfam" id="PF00902">
    <property type="entry name" value="TatC"/>
    <property type="match status" value="1"/>
</dbReference>
<evidence type="ECO:0000256" key="2">
    <source>
        <dbReference type="ARBA" id="ARBA00022692"/>
    </source>
</evidence>
<dbReference type="Gramene" id="Bo9g069770.1">
    <property type="protein sequence ID" value="Bo9g069770.1"/>
    <property type="gene ID" value="Bo9g069770"/>
</dbReference>
<dbReference type="OMA" id="LWERIFV"/>
<keyword evidence="3" id="KW-1133">Transmembrane helix</keyword>
<organism evidence="5 6">
    <name type="scientific">Brassica oleracea var. oleracea</name>
    <dbReference type="NCBI Taxonomy" id="109376"/>
    <lineage>
        <taxon>Eukaryota</taxon>
        <taxon>Viridiplantae</taxon>
        <taxon>Streptophyta</taxon>
        <taxon>Embryophyta</taxon>
        <taxon>Tracheophyta</taxon>
        <taxon>Spermatophyta</taxon>
        <taxon>Magnoliopsida</taxon>
        <taxon>eudicotyledons</taxon>
        <taxon>Gunneridae</taxon>
        <taxon>Pentapetalae</taxon>
        <taxon>rosids</taxon>
        <taxon>malvids</taxon>
        <taxon>Brassicales</taxon>
        <taxon>Brassicaceae</taxon>
        <taxon>Brassiceae</taxon>
        <taxon>Brassica</taxon>
    </lineage>
</organism>
<dbReference type="InterPro" id="IPR002033">
    <property type="entry name" value="TatC"/>
</dbReference>
<dbReference type="AlphaFoldDB" id="A0A0D3E7B0"/>
<name>A0A0D3E7B0_BRAOL</name>
<keyword evidence="6" id="KW-1185">Reference proteome</keyword>
<accession>A0A0D3E7B0</accession>
<sequence>KDDNSNGSPAETTPIVGSAVEYITTVEEDRSSSIYEFLYPRKEELPNEKEMTIFYHLEELWERIFVSVLAVGAVITGCFTFSKDLIVFLEAPVKTQGVRFLQLAPGEFFFYYSKGLWLLWASTWESSDHVLYEIIAFVLPGLTRAERSAYVQHWLVFPGSSNSVTTGTSRGGVGRSNAFDLEICGGGCGGCSGCSHSLDGPCYSDVTSNADALLGLYLGGAWIVKLTGR</sequence>
<dbReference type="PRINTS" id="PR01840">
    <property type="entry name" value="TATCFAMILY"/>
</dbReference>
<dbReference type="GO" id="GO:0065002">
    <property type="term" value="P:intracellular protein transmembrane transport"/>
    <property type="evidence" value="ECO:0007669"/>
    <property type="project" value="TreeGrafter"/>
</dbReference>
<evidence type="ECO:0000256" key="3">
    <source>
        <dbReference type="ARBA" id="ARBA00022989"/>
    </source>
</evidence>
<evidence type="ECO:0000313" key="5">
    <source>
        <dbReference type="EnsemblPlants" id="Bo9g069770.1"/>
    </source>
</evidence>
<dbReference type="STRING" id="109376.A0A0D3E7B0"/>
<dbReference type="HOGENOM" id="CLU_031942_3_0_1"/>
<keyword evidence="4" id="KW-0472">Membrane</keyword>
<comment type="subcellular location">
    <subcellularLocation>
        <location evidence="1">Membrane</location>
        <topology evidence="1">Multi-pass membrane protein</topology>
    </subcellularLocation>
</comment>
<dbReference type="EnsemblPlants" id="Bo9g069770.1">
    <property type="protein sequence ID" value="Bo9g069770.1"/>
    <property type="gene ID" value="Bo9g069770"/>
</dbReference>
<reference evidence="5 6" key="1">
    <citation type="journal article" date="2014" name="Genome Biol.">
        <title>Transcriptome and methylome profiling reveals relics of genome dominance in the mesopolyploid Brassica oleracea.</title>
        <authorList>
            <person name="Parkin I.A."/>
            <person name="Koh C."/>
            <person name="Tang H."/>
            <person name="Robinson S.J."/>
            <person name="Kagale S."/>
            <person name="Clarke W.E."/>
            <person name="Town C.D."/>
            <person name="Nixon J."/>
            <person name="Krishnakumar V."/>
            <person name="Bidwell S.L."/>
            <person name="Denoeud F."/>
            <person name="Belcram H."/>
            <person name="Links M.G."/>
            <person name="Just J."/>
            <person name="Clarke C."/>
            <person name="Bender T."/>
            <person name="Huebert T."/>
            <person name="Mason A.S."/>
            <person name="Pires J.C."/>
            <person name="Barker G."/>
            <person name="Moore J."/>
            <person name="Walley P.G."/>
            <person name="Manoli S."/>
            <person name="Batley J."/>
            <person name="Edwards D."/>
            <person name="Nelson M.N."/>
            <person name="Wang X."/>
            <person name="Paterson A.H."/>
            <person name="King G."/>
            <person name="Bancroft I."/>
            <person name="Chalhoub B."/>
            <person name="Sharpe A.G."/>
        </authorList>
    </citation>
    <scope>NUCLEOTIDE SEQUENCE</scope>
    <source>
        <strain evidence="5 6">cv. TO1000</strain>
    </source>
</reference>
<evidence type="ECO:0000313" key="6">
    <source>
        <dbReference type="Proteomes" id="UP000032141"/>
    </source>
</evidence>
<evidence type="ECO:0000256" key="4">
    <source>
        <dbReference type="ARBA" id="ARBA00023136"/>
    </source>
</evidence>